<evidence type="ECO:0000256" key="1">
    <source>
        <dbReference type="ARBA" id="ARBA00004141"/>
    </source>
</evidence>
<feature type="transmembrane region" description="Helical" evidence="9">
    <location>
        <begin position="626"/>
        <end position="645"/>
    </location>
</feature>
<evidence type="ECO:0000256" key="10">
    <source>
        <dbReference type="SAM" id="SignalP"/>
    </source>
</evidence>
<feature type="region of interest" description="Disordered" evidence="8">
    <location>
        <begin position="388"/>
        <end position="454"/>
    </location>
</feature>
<evidence type="ECO:0000256" key="5">
    <source>
        <dbReference type="ARBA" id="ARBA00022989"/>
    </source>
</evidence>
<feature type="transmembrane region" description="Helical" evidence="9">
    <location>
        <begin position="682"/>
        <end position="704"/>
    </location>
</feature>
<feature type="transmembrane region" description="Helical" evidence="9">
    <location>
        <begin position="736"/>
        <end position="755"/>
    </location>
</feature>
<feature type="transmembrane region" description="Helical" evidence="9">
    <location>
        <begin position="761"/>
        <end position="783"/>
    </location>
</feature>
<dbReference type="GeneID" id="100371732"/>
<feature type="transmembrane region" description="Helical" evidence="9">
    <location>
        <begin position="599"/>
        <end position="620"/>
    </location>
</feature>
<reference evidence="12" key="1">
    <citation type="submission" date="2025-08" db="UniProtKB">
        <authorList>
            <consortium name="RefSeq"/>
        </authorList>
    </citation>
    <scope>IDENTIFICATION</scope>
    <source>
        <tissue evidence="12">Testes</tissue>
    </source>
</reference>
<dbReference type="Pfam" id="PF13965">
    <property type="entry name" value="SID-1_RNA_chan"/>
    <property type="match status" value="1"/>
</dbReference>
<feature type="transmembrane region" description="Helical" evidence="9">
    <location>
        <begin position="845"/>
        <end position="864"/>
    </location>
</feature>
<feature type="transmembrane region" description="Helical" evidence="9">
    <location>
        <begin position="498"/>
        <end position="519"/>
    </location>
</feature>
<keyword evidence="5 9" id="KW-1133">Transmembrane helix</keyword>
<feature type="transmembrane region" description="Helical" evidence="9">
    <location>
        <begin position="553"/>
        <end position="571"/>
    </location>
</feature>
<dbReference type="InterPro" id="IPR025958">
    <property type="entry name" value="SID1_TM_fam"/>
</dbReference>
<evidence type="ECO:0000256" key="3">
    <source>
        <dbReference type="ARBA" id="ARBA00022692"/>
    </source>
</evidence>
<feature type="transmembrane region" description="Helical" evidence="9">
    <location>
        <begin position="795"/>
        <end position="814"/>
    </location>
</feature>
<dbReference type="Proteomes" id="UP000694865">
    <property type="component" value="Unplaced"/>
</dbReference>
<feature type="chain" id="PRO_5045866499" evidence="10">
    <location>
        <begin position="31"/>
        <end position="879"/>
    </location>
</feature>
<keyword evidence="7" id="KW-0325">Glycoprotein</keyword>
<evidence type="ECO:0000313" key="12">
    <source>
        <dbReference type="RefSeq" id="XP_006819732.1"/>
    </source>
</evidence>
<evidence type="ECO:0000256" key="8">
    <source>
        <dbReference type="SAM" id="MobiDB-lite"/>
    </source>
</evidence>
<evidence type="ECO:0000256" key="9">
    <source>
        <dbReference type="SAM" id="Phobius"/>
    </source>
</evidence>
<comment type="subcellular location">
    <subcellularLocation>
        <location evidence="1">Membrane</location>
        <topology evidence="1">Multi-pass membrane protein</topology>
    </subcellularLocation>
</comment>
<organism evidence="11 12">
    <name type="scientific">Saccoglossus kowalevskii</name>
    <name type="common">Acorn worm</name>
    <dbReference type="NCBI Taxonomy" id="10224"/>
    <lineage>
        <taxon>Eukaryota</taxon>
        <taxon>Metazoa</taxon>
        <taxon>Hemichordata</taxon>
        <taxon>Enteropneusta</taxon>
        <taxon>Harrimaniidae</taxon>
        <taxon>Saccoglossus</taxon>
    </lineage>
</organism>
<gene>
    <name evidence="12" type="primary">LOC100371732</name>
</gene>
<feature type="region of interest" description="Disordered" evidence="8">
    <location>
        <begin position="346"/>
        <end position="369"/>
    </location>
</feature>
<evidence type="ECO:0000256" key="7">
    <source>
        <dbReference type="ARBA" id="ARBA00023180"/>
    </source>
</evidence>
<dbReference type="PANTHER" id="PTHR12185">
    <property type="entry name" value="SID1 TRANSMEMBRANE FAMILY MEMEBER"/>
    <property type="match status" value="1"/>
</dbReference>
<evidence type="ECO:0000256" key="4">
    <source>
        <dbReference type="ARBA" id="ARBA00022729"/>
    </source>
</evidence>
<keyword evidence="3 9" id="KW-0812">Transmembrane</keyword>
<evidence type="ECO:0000256" key="2">
    <source>
        <dbReference type="ARBA" id="ARBA00006618"/>
    </source>
</evidence>
<name>A0ABM0MI91_SACKO</name>
<keyword evidence="11" id="KW-1185">Reference proteome</keyword>
<sequence>MSLMTNDNRWTVVFWLFLCLIALNIHGPSAKILQLSNDRLKILAADNGEIKANFSTQYDGLVNSGNQDVYKFRVDNTKNESYAIRVHVNSTNAVVEYPVLFVVRQQRGVMSWPVPMYILSQYKYSSVARTLCPFDMGDELINDFYIDVSCASVNFTDYTLYATIVHDFQMSMNELKSLSVSPSKPEYYYFLFPEGVEAVHVIAKSKDHICATLSVQDISCPVFDQNRNVEFTGIYQTLTQQASITVQRDDFDGRDMFIVVVIHPDDAQCAGIINLQPAMNNPNPDLELRLKNLTVTIEATISSRQYWIAISVIVAFFALFYIIGGVVILVQEIRTSRRDEELLHSGESGVFHHSRQRQHPTNPPSNDIEMTDYSPFLNYGAIQEDTLEERDNKHTDRGNDDTDIEAPIANEQHRPHYGTTELQDPFNKQGGADNGGTSHHHHRHRRYQDSDDSSIDEDEIDMLHDIEEEKDIYRTKTFLYVSDLARKDRKALRKKYKLYHWNLLPISVFYALPVIQLVITYQTMFNVSGDEDICYYNFLCANPLGVISAFNNLFSNIGYILLGILFLIVIWREDAIHKKAVERNDEFEKGYGIPKHFGLFYAIGIALIMEGFLSGCYHVCPTYSNFQFDTSFMYIIAGLGMLKLYQTRHPDINANAYVAYACFALIIFLAVMGVVFGTLLFWVVFAVVHIVTCCVLSAQIYYMGRWKLDLGIFKRIYLVMKTDCLHCTRPIYMDRMILLIIGNVINWSFAILGVISQPKDFASFLLAIFIVNSMLYLAFYIIMKLRNNERIVPRAGLFICLTLAFWAAALYFFMQGLAQWDKTPAVSREGNRECILLDFYDFHDVWHFLSACAMFFSFMTLLTLDDDLDRVPRTKIPVF</sequence>
<keyword evidence="6 9" id="KW-0472">Membrane</keyword>
<feature type="compositionally biased region" description="Basic and acidic residues" evidence="8">
    <location>
        <begin position="389"/>
        <end position="400"/>
    </location>
</feature>
<keyword evidence="4 10" id="KW-0732">Signal</keyword>
<evidence type="ECO:0000313" key="11">
    <source>
        <dbReference type="Proteomes" id="UP000694865"/>
    </source>
</evidence>
<protein>
    <submittedName>
        <fullName evidence="12">SID1 transmembrane family member 1-like</fullName>
    </submittedName>
</protein>
<feature type="transmembrane region" description="Helical" evidence="9">
    <location>
        <begin position="657"/>
        <end position="676"/>
    </location>
</feature>
<dbReference type="RefSeq" id="XP_006819732.1">
    <property type="nucleotide sequence ID" value="XM_006819669.1"/>
</dbReference>
<proteinExistence type="inferred from homology"/>
<evidence type="ECO:0000256" key="6">
    <source>
        <dbReference type="ARBA" id="ARBA00023136"/>
    </source>
</evidence>
<comment type="similarity">
    <text evidence="2">Belongs to the SID1 family.</text>
</comment>
<feature type="transmembrane region" description="Helical" evidence="9">
    <location>
        <begin position="306"/>
        <end position="330"/>
    </location>
</feature>
<accession>A0ABM0MI91</accession>
<feature type="signal peptide" evidence="10">
    <location>
        <begin position="1"/>
        <end position="30"/>
    </location>
</feature>
<dbReference type="PANTHER" id="PTHR12185:SF14">
    <property type="entry name" value="CHOLESTEROL UPTAKE PROTEIN 1"/>
    <property type="match status" value="1"/>
</dbReference>